<proteinExistence type="predicted"/>
<dbReference type="Pfam" id="PF12917">
    <property type="entry name" value="YfbR-like"/>
    <property type="match status" value="1"/>
</dbReference>
<dbReference type="EMBL" id="PP429227">
    <property type="protein sequence ID" value="XCI77742.1"/>
    <property type="molecule type" value="Genomic_DNA"/>
</dbReference>
<dbReference type="Gene3D" id="1.10.3210.10">
    <property type="entry name" value="Hypothetical protein af1432"/>
    <property type="match status" value="1"/>
</dbReference>
<reference evidence="1" key="1">
    <citation type="submission" date="2024-03" db="EMBL/GenBank/DDBJ databases">
        <authorList>
            <person name="Chantapakul B."/>
            <person name="Wang S."/>
        </authorList>
    </citation>
    <scope>NUCLEOTIDE SEQUENCE</scope>
</reference>
<dbReference type="SUPFAM" id="SSF109604">
    <property type="entry name" value="HD-domain/PDEase-like"/>
    <property type="match status" value="1"/>
</dbReference>
<organism evidence="1">
    <name type="scientific">Rhizobium phage IG49</name>
    <dbReference type="NCBI Taxonomy" id="3129228"/>
    <lineage>
        <taxon>Viruses</taxon>
        <taxon>Duplodnaviria</taxon>
        <taxon>Heunggongvirae</taxon>
        <taxon>Uroviricota</taxon>
        <taxon>Caudoviricetes</taxon>
    </lineage>
</organism>
<name>A0AAU8HYI4_9CAUD</name>
<gene>
    <name evidence="1" type="ORF">VGRTQORK_CDS0129</name>
</gene>
<protein>
    <submittedName>
        <fullName evidence="1">Uncharacterized protein</fullName>
    </submittedName>
</protein>
<evidence type="ECO:0000313" key="1">
    <source>
        <dbReference type="EMBL" id="XCI77742.1"/>
    </source>
</evidence>
<accession>A0AAU8HYI4</accession>
<sequence>MTLLEKSDADLLMKQLEVVRISSGIIRNHTTMVSNGSAYSNGAHIGNCIQLLLLVLPTASPALIRHTVFHDYPEFVTGDIVGDAKVKFPELKAVVDIIEEKIDKEFIILDGYDMNEAEQKFLKALDRLELYIWCLEQYQLGCRSPRFMKMVDRLEIAVVDFINAGSKIAEGDDDLIAIDEGFKKLGVIYRRTYESFFDI</sequence>